<dbReference type="Proteomes" id="UP001209570">
    <property type="component" value="Unassembled WGS sequence"/>
</dbReference>
<protein>
    <submittedName>
        <fullName evidence="2">Uncharacterized protein</fullName>
    </submittedName>
</protein>
<organism evidence="2 3">
    <name type="scientific">Pythium insidiosum</name>
    <name type="common">Pythiosis disease agent</name>
    <dbReference type="NCBI Taxonomy" id="114742"/>
    <lineage>
        <taxon>Eukaryota</taxon>
        <taxon>Sar</taxon>
        <taxon>Stramenopiles</taxon>
        <taxon>Oomycota</taxon>
        <taxon>Peronosporomycetes</taxon>
        <taxon>Pythiales</taxon>
        <taxon>Pythiaceae</taxon>
        <taxon>Pythium</taxon>
    </lineage>
</organism>
<reference evidence="2" key="1">
    <citation type="submission" date="2021-12" db="EMBL/GenBank/DDBJ databases">
        <title>Prjna785345.</title>
        <authorList>
            <person name="Rujirawat T."/>
            <person name="Krajaejun T."/>
        </authorList>
    </citation>
    <scope>NUCLEOTIDE SEQUENCE</scope>
    <source>
        <strain evidence="2">Pi057C3</strain>
    </source>
</reference>
<dbReference type="EMBL" id="JAKCXM010000131">
    <property type="protein sequence ID" value="KAJ0401321.1"/>
    <property type="molecule type" value="Genomic_DNA"/>
</dbReference>
<sequence>MSARPRVNMALLLDEAFGSRLLRGCDEWHGVADVVRTSFLLMYRELQQHRRRLAALETAPPAVSGSAPQPIELLQQQAELTREELAIATRQVEELRRSAATGDREIVSLERQHEEFTVRVNAMSQATQRRLERLQRAIDRLQRRVDAASSSQHEYNRVFTASAEQLQRRVRALDGQSSELSHEVETSLRPRVQRLEAALVAGDD</sequence>
<feature type="coiled-coil region" evidence="1">
    <location>
        <begin position="71"/>
        <end position="183"/>
    </location>
</feature>
<dbReference type="AlphaFoldDB" id="A0AAD5LHQ0"/>
<comment type="caution">
    <text evidence="2">The sequence shown here is derived from an EMBL/GenBank/DDBJ whole genome shotgun (WGS) entry which is preliminary data.</text>
</comment>
<evidence type="ECO:0000313" key="3">
    <source>
        <dbReference type="Proteomes" id="UP001209570"/>
    </source>
</evidence>
<gene>
    <name evidence="2" type="ORF">P43SY_007890</name>
</gene>
<dbReference type="Gene3D" id="1.10.287.1490">
    <property type="match status" value="1"/>
</dbReference>
<accession>A0AAD5LHQ0</accession>
<evidence type="ECO:0000256" key="1">
    <source>
        <dbReference type="SAM" id="Coils"/>
    </source>
</evidence>
<keyword evidence="3" id="KW-1185">Reference proteome</keyword>
<keyword evidence="1" id="KW-0175">Coiled coil</keyword>
<proteinExistence type="predicted"/>
<name>A0AAD5LHQ0_PYTIN</name>
<evidence type="ECO:0000313" key="2">
    <source>
        <dbReference type="EMBL" id="KAJ0401321.1"/>
    </source>
</evidence>